<evidence type="ECO:0000256" key="2">
    <source>
        <dbReference type="ARBA" id="ARBA00022723"/>
    </source>
</evidence>
<evidence type="ECO:0000256" key="6">
    <source>
        <dbReference type="ARBA" id="ARBA00023125"/>
    </source>
</evidence>
<dbReference type="AlphaFoldDB" id="A0A7M7K2Q3"/>
<evidence type="ECO:0000313" key="11">
    <source>
        <dbReference type="EnsemblMetazoa" id="XP_022659487"/>
    </source>
</evidence>
<dbReference type="GO" id="GO:0008270">
    <property type="term" value="F:zinc ion binding"/>
    <property type="evidence" value="ECO:0007669"/>
    <property type="project" value="UniProtKB-KW"/>
</dbReference>
<dbReference type="PANTHER" id="PTHR24404:SF114">
    <property type="entry name" value="KLUMPFUSS, ISOFORM B-RELATED"/>
    <property type="match status" value="1"/>
</dbReference>
<evidence type="ECO:0000256" key="8">
    <source>
        <dbReference type="PROSITE-ProRule" id="PRU00042"/>
    </source>
</evidence>
<keyword evidence="7" id="KW-0539">Nucleus</keyword>
<evidence type="ECO:0000256" key="7">
    <source>
        <dbReference type="ARBA" id="ARBA00023242"/>
    </source>
</evidence>
<dbReference type="InterPro" id="IPR036236">
    <property type="entry name" value="Znf_C2H2_sf"/>
</dbReference>
<evidence type="ECO:0000256" key="5">
    <source>
        <dbReference type="ARBA" id="ARBA00022833"/>
    </source>
</evidence>
<dbReference type="Proteomes" id="UP000594260">
    <property type="component" value="Unplaced"/>
</dbReference>
<dbReference type="RefSeq" id="XP_022659487.1">
    <property type="nucleotide sequence ID" value="XM_022803752.1"/>
</dbReference>
<dbReference type="InterPro" id="IPR050589">
    <property type="entry name" value="Ikaros_C2H2-ZF"/>
</dbReference>
<keyword evidence="5" id="KW-0862">Zinc</keyword>
<dbReference type="InParanoid" id="A0A7M7K2Q3"/>
<keyword evidence="12" id="KW-1185">Reference proteome</keyword>
<accession>A0A7M7K2Q3</accession>
<feature type="domain" description="C2H2-type" evidence="10">
    <location>
        <begin position="62"/>
        <end position="89"/>
    </location>
</feature>
<evidence type="ECO:0000256" key="1">
    <source>
        <dbReference type="ARBA" id="ARBA00004123"/>
    </source>
</evidence>
<dbReference type="FunFam" id="3.30.160.60:FF:001601">
    <property type="entry name" value="Uncharacterized protein, isoform A"/>
    <property type="match status" value="1"/>
</dbReference>
<dbReference type="SMART" id="SM00355">
    <property type="entry name" value="ZnF_C2H2"/>
    <property type="match status" value="3"/>
</dbReference>
<dbReference type="EnsemblMetazoa" id="XM_022803752">
    <property type="protein sequence ID" value="XP_022659487"/>
    <property type="gene ID" value="LOC111249638"/>
</dbReference>
<protein>
    <recommendedName>
        <fullName evidence="10">C2H2-type domain-containing protein</fullName>
    </recommendedName>
</protein>
<feature type="region of interest" description="Disordered" evidence="9">
    <location>
        <begin position="170"/>
        <end position="232"/>
    </location>
</feature>
<dbReference type="GO" id="GO:0006357">
    <property type="term" value="P:regulation of transcription by RNA polymerase II"/>
    <property type="evidence" value="ECO:0007669"/>
    <property type="project" value="TreeGrafter"/>
</dbReference>
<proteinExistence type="predicted"/>
<dbReference type="GO" id="GO:0000978">
    <property type="term" value="F:RNA polymerase II cis-regulatory region sequence-specific DNA binding"/>
    <property type="evidence" value="ECO:0007669"/>
    <property type="project" value="TreeGrafter"/>
</dbReference>
<keyword evidence="3" id="KW-0677">Repeat</keyword>
<keyword evidence="4 8" id="KW-0863">Zinc-finger</keyword>
<dbReference type="InterPro" id="IPR013087">
    <property type="entry name" value="Znf_C2H2_type"/>
</dbReference>
<feature type="domain" description="C2H2-type" evidence="10">
    <location>
        <begin position="118"/>
        <end position="145"/>
    </location>
</feature>
<dbReference type="PROSITE" id="PS00028">
    <property type="entry name" value="ZINC_FINGER_C2H2_1"/>
    <property type="match status" value="1"/>
</dbReference>
<evidence type="ECO:0000313" key="12">
    <source>
        <dbReference type="Proteomes" id="UP000594260"/>
    </source>
</evidence>
<sequence length="232" mass="25932">MRYLNLTPVPQCYCAAFSSTALTPFRFSTSLPPLGHPSHGILQALADASRRTRVSGNGKALYRCGQCEYTTSWPSWLKTHMRVHTGERPFKCTVCDYTSSQSSNLQQHLKRHSDERPYKCDLCDYRCKRGHQLVTHKRCHLNKLRAAGVLCDLVEGGVGVESFLSPLLASQQPSYSPGPHQIGLNTNQQPSYLARSPPASMLQSSDEQQQQAQGQDLLTLQQQHQQQPPSQP</sequence>
<reference evidence="11" key="1">
    <citation type="submission" date="2021-01" db="UniProtKB">
        <authorList>
            <consortium name="EnsemblMetazoa"/>
        </authorList>
    </citation>
    <scope>IDENTIFICATION</scope>
</reference>
<evidence type="ECO:0000256" key="4">
    <source>
        <dbReference type="ARBA" id="ARBA00022771"/>
    </source>
</evidence>
<dbReference type="EnsemblMetazoa" id="XM_022803753">
    <property type="protein sequence ID" value="XP_022659488"/>
    <property type="gene ID" value="LOC111249638"/>
</dbReference>
<feature type="compositionally biased region" description="Low complexity" evidence="9">
    <location>
        <begin position="203"/>
        <end position="232"/>
    </location>
</feature>
<dbReference type="GeneID" id="111249638"/>
<keyword evidence="2" id="KW-0479">Metal-binding</keyword>
<organism evidence="11 12">
    <name type="scientific">Varroa destructor</name>
    <name type="common">Honeybee mite</name>
    <dbReference type="NCBI Taxonomy" id="109461"/>
    <lineage>
        <taxon>Eukaryota</taxon>
        <taxon>Metazoa</taxon>
        <taxon>Ecdysozoa</taxon>
        <taxon>Arthropoda</taxon>
        <taxon>Chelicerata</taxon>
        <taxon>Arachnida</taxon>
        <taxon>Acari</taxon>
        <taxon>Parasitiformes</taxon>
        <taxon>Mesostigmata</taxon>
        <taxon>Gamasina</taxon>
        <taxon>Dermanyssoidea</taxon>
        <taxon>Varroidae</taxon>
        <taxon>Varroa</taxon>
    </lineage>
</organism>
<dbReference type="Gene3D" id="3.30.160.60">
    <property type="entry name" value="Classic Zinc Finger"/>
    <property type="match status" value="3"/>
</dbReference>
<dbReference type="SUPFAM" id="SSF57667">
    <property type="entry name" value="beta-beta-alpha zinc fingers"/>
    <property type="match status" value="2"/>
</dbReference>
<dbReference type="RefSeq" id="XP_022659488.1">
    <property type="nucleotide sequence ID" value="XM_022803753.1"/>
</dbReference>
<dbReference type="GO" id="GO:0003700">
    <property type="term" value="F:DNA-binding transcription factor activity"/>
    <property type="evidence" value="ECO:0007669"/>
    <property type="project" value="TreeGrafter"/>
</dbReference>
<dbReference type="FunFam" id="3.30.160.60:FF:000417">
    <property type="entry name" value="Zinc finger protein"/>
    <property type="match status" value="1"/>
</dbReference>
<keyword evidence="6" id="KW-0238">DNA-binding</keyword>
<evidence type="ECO:0000256" key="3">
    <source>
        <dbReference type="ARBA" id="ARBA00022737"/>
    </source>
</evidence>
<dbReference type="PANTHER" id="PTHR24404">
    <property type="entry name" value="ZINC FINGER PROTEIN"/>
    <property type="match status" value="1"/>
</dbReference>
<dbReference type="Pfam" id="PF13909">
    <property type="entry name" value="zf-H2C2_5"/>
    <property type="match status" value="2"/>
</dbReference>
<dbReference type="KEGG" id="vde:111249638"/>
<evidence type="ECO:0000256" key="9">
    <source>
        <dbReference type="SAM" id="MobiDB-lite"/>
    </source>
</evidence>
<dbReference type="OrthoDB" id="6474440at2759"/>
<dbReference type="PROSITE" id="PS50157">
    <property type="entry name" value="ZINC_FINGER_C2H2_2"/>
    <property type="match status" value="3"/>
</dbReference>
<dbReference type="GO" id="GO:0005634">
    <property type="term" value="C:nucleus"/>
    <property type="evidence" value="ECO:0007669"/>
    <property type="project" value="UniProtKB-SubCell"/>
</dbReference>
<comment type="subcellular location">
    <subcellularLocation>
        <location evidence="1">Nucleus</location>
    </subcellularLocation>
</comment>
<feature type="domain" description="C2H2-type" evidence="10">
    <location>
        <begin position="90"/>
        <end position="117"/>
    </location>
</feature>
<evidence type="ECO:0000259" key="10">
    <source>
        <dbReference type="PROSITE" id="PS50157"/>
    </source>
</evidence>
<name>A0A7M7K2Q3_VARDE</name>